<keyword evidence="3" id="KW-0813">Transport</keyword>
<evidence type="ECO:0000256" key="5">
    <source>
        <dbReference type="ARBA" id="ARBA00022741"/>
    </source>
</evidence>
<evidence type="ECO:0000313" key="11">
    <source>
        <dbReference type="EMBL" id="KAK7148160.1"/>
    </source>
</evidence>
<keyword evidence="7 9" id="KW-1133">Transmembrane helix</keyword>
<evidence type="ECO:0000256" key="4">
    <source>
        <dbReference type="ARBA" id="ARBA00022692"/>
    </source>
</evidence>
<dbReference type="InterPro" id="IPR027417">
    <property type="entry name" value="P-loop_NTPase"/>
</dbReference>
<reference evidence="11 12" key="1">
    <citation type="submission" date="2024-02" db="EMBL/GenBank/DDBJ databases">
        <title>Chromosome-level genome assembly of the Eurasian Minnow (Phoxinus phoxinus).</title>
        <authorList>
            <person name="Oriowo T.O."/>
            <person name="Martin S."/>
            <person name="Stange M."/>
            <person name="Chrysostomakis Y."/>
            <person name="Brown T."/>
            <person name="Winkler S."/>
            <person name="Kukowka S."/>
            <person name="Myers E.W."/>
            <person name="Bohne A."/>
        </authorList>
    </citation>
    <scope>NUCLEOTIDE SEQUENCE [LARGE SCALE GENOMIC DNA]</scope>
    <source>
        <strain evidence="11">ZFMK-TIS-60720</strain>
        <tissue evidence="11">Whole Organism</tissue>
    </source>
</reference>
<keyword evidence="5" id="KW-0547">Nucleotide-binding</keyword>
<feature type="transmembrane region" description="Helical" evidence="9">
    <location>
        <begin position="391"/>
        <end position="411"/>
    </location>
</feature>
<name>A0AAN9CX19_9TELE</name>
<evidence type="ECO:0000313" key="12">
    <source>
        <dbReference type="Proteomes" id="UP001364617"/>
    </source>
</evidence>
<dbReference type="FunFam" id="3.40.50.300:FF:000622">
    <property type="entry name" value="ATP-binding cassette sub-family G member 2"/>
    <property type="match status" value="1"/>
</dbReference>
<dbReference type="Gene3D" id="3.40.50.300">
    <property type="entry name" value="P-loop containing nucleotide triphosphate hydrolases"/>
    <property type="match status" value="1"/>
</dbReference>
<protein>
    <recommendedName>
        <fullName evidence="10">ABC transporter domain-containing protein</fullName>
    </recommendedName>
</protein>
<evidence type="ECO:0000256" key="8">
    <source>
        <dbReference type="ARBA" id="ARBA00023136"/>
    </source>
</evidence>
<dbReference type="GO" id="GO:0005524">
    <property type="term" value="F:ATP binding"/>
    <property type="evidence" value="ECO:0007669"/>
    <property type="project" value="UniProtKB-KW"/>
</dbReference>
<gene>
    <name evidence="11" type="ORF">R3I93_012470</name>
</gene>
<dbReference type="PROSITE" id="PS50893">
    <property type="entry name" value="ABC_TRANSPORTER_2"/>
    <property type="match status" value="1"/>
</dbReference>
<dbReference type="InterPro" id="IPR003439">
    <property type="entry name" value="ABC_transporter-like_ATP-bd"/>
</dbReference>
<dbReference type="CDD" id="cd03213">
    <property type="entry name" value="ABCG_EPDR"/>
    <property type="match status" value="1"/>
</dbReference>
<dbReference type="GO" id="GO:0008514">
    <property type="term" value="F:organic anion transmembrane transporter activity"/>
    <property type="evidence" value="ECO:0007669"/>
    <property type="project" value="UniProtKB-ARBA"/>
</dbReference>
<dbReference type="PANTHER" id="PTHR48041">
    <property type="entry name" value="ABC TRANSPORTER G FAMILY MEMBER 28"/>
    <property type="match status" value="1"/>
</dbReference>
<dbReference type="GO" id="GO:0015562">
    <property type="term" value="F:efflux transmembrane transporter activity"/>
    <property type="evidence" value="ECO:0007669"/>
    <property type="project" value="UniProtKB-ARBA"/>
</dbReference>
<feature type="transmembrane region" description="Helical" evidence="9">
    <location>
        <begin position="423"/>
        <end position="445"/>
    </location>
</feature>
<feature type="transmembrane region" description="Helical" evidence="9">
    <location>
        <begin position="535"/>
        <end position="554"/>
    </location>
</feature>
<evidence type="ECO:0000256" key="6">
    <source>
        <dbReference type="ARBA" id="ARBA00022840"/>
    </source>
</evidence>
<dbReference type="InterPro" id="IPR050352">
    <property type="entry name" value="ABCG_transporters"/>
</dbReference>
<dbReference type="GO" id="GO:0016324">
    <property type="term" value="C:apical plasma membrane"/>
    <property type="evidence" value="ECO:0007669"/>
    <property type="project" value="UniProtKB-ARBA"/>
</dbReference>
<dbReference type="Pfam" id="PF00005">
    <property type="entry name" value="ABC_tran"/>
    <property type="match status" value="1"/>
</dbReference>
<dbReference type="InterPro" id="IPR003593">
    <property type="entry name" value="AAA+_ATPase"/>
</dbReference>
<dbReference type="GO" id="GO:0016887">
    <property type="term" value="F:ATP hydrolysis activity"/>
    <property type="evidence" value="ECO:0007669"/>
    <property type="project" value="InterPro"/>
</dbReference>
<keyword evidence="8 9" id="KW-0472">Membrane</keyword>
<comment type="similarity">
    <text evidence="2">Belongs to the ABC transporter superfamily. ABCG family. Eye pigment precursor importer (TC 3.A.1.204) subfamily.</text>
</comment>
<dbReference type="Proteomes" id="UP001364617">
    <property type="component" value="Unassembled WGS sequence"/>
</dbReference>
<dbReference type="SMART" id="SM00382">
    <property type="entry name" value="AAA"/>
    <property type="match status" value="1"/>
</dbReference>
<dbReference type="GO" id="GO:0140359">
    <property type="term" value="F:ABC-type transporter activity"/>
    <property type="evidence" value="ECO:0007669"/>
    <property type="project" value="InterPro"/>
</dbReference>
<dbReference type="Pfam" id="PF01061">
    <property type="entry name" value="ABC2_membrane"/>
    <property type="match status" value="1"/>
</dbReference>
<evidence type="ECO:0000259" key="10">
    <source>
        <dbReference type="PROSITE" id="PS50893"/>
    </source>
</evidence>
<organism evidence="11 12">
    <name type="scientific">Phoxinus phoxinus</name>
    <name type="common">Eurasian minnow</name>
    <dbReference type="NCBI Taxonomy" id="58324"/>
    <lineage>
        <taxon>Eukaryota</taxon>
        <taxon>Metazoa</taxon>
        <taxon>Chordata</taxon>
        <taxon>Craniata</taxon>
        <taxon>Vertebrata</taxon>
        <taxon>Euteleostomi</taxon>
        <taxon>Actinopterygii</taxon>
        <taxon>Neopterygii</taxon>
        <taxon>Teleostei</taxon>
        <taxon>Ostariophysi</taxon>
        <taxon>Cypriniformes</taxon>
        <taxon>Leuciscidae</taxon>
        <taxon>Phoxininae</taxon>
        <taxon>Phoxinus</taxon>
    </lineage>
</organism>
<feature type="domain" description="ABC transporter" evidence="10">
    <location>
        <begin position="37"/>
        <end position="287"/>
    </location>
</feature>
<evidence type="ECO:0000256" key="1">
    <source>
        <dbReference type="ARBA" id="ARBA00004141"/>
    </source>
</evidence>
<evidence type="ECO:0000256" key="3">
    <source>
        <dbReference type="ARBA" id="ARBA00022448"/>
    </source>
</evidence>
<comment type="subcellular location">
    <subcellularLocation>
        <location evidence="1">Membrane</location>
        <topology evidence="1">Multi-pass membrane protein</topology>
    </subcellularLocation>
</comment>
<accession>A0AAN9CX19</accession>
<evidence type="ECO:0000256" key="7">
    <source>
        <dbReference type="ARBA" id="ARBA00022989"/>
    </source>
</evidence>
<dbReference type="EMBL" id="JAYKXH010000013">
    <property type="protein sequence ID" value="KAK7148160.1"/>
    <property type="molecule type" value="Genomic_DNA"/>
</dbReference>
<dbReference type="SUPFAM" id="SSF52540">
    <property type="entry name" value="P-loop containing nucleoside triphosphate hydrolases"/>
    <property type="match status" value="1"/>
</dbReference>
<evidence type="ECO:0000256" key="9">
    <source>
        <dbReference type="SAM" id="Phobius"/>
    </source>
</evidence>
<keyword evidence="12" id="KW-1185">Reference proteome</keyword>
<dbReference type="AlphaFoldDB" id="A0AAN9CX19"/>
<dbReference type="InterPro" id="IPR043926">
    <property type="entry name" value="ABCG_dom"/>
</dbReference>
<dbReference type="InterPro" id="IPR013525">
    <property type="entry name" value="ABC2_TM"/>
</dbReference>
<comment type="caution">
    <text evidence="11">The sequence shown here is derived from an EMBL/GenBank/DDBJ whole genome shotgun (WGS) entry which is preliminary data.</text>
</comment>
<feature type="transmembrane region" description="Helical" evidence="9">
    <location>
        <begin position="502"/>
        <end position="523"/>
    </location>
</feature>
<keyword evidence="4 9" id="KW-0812">Transmembrane</keyword>
<feature type="transmembrane region" description="Helical" evidence="9">
    <location>
        <begin position="617"/>
        <end position="634"/>
    </location>
</feature>
<evidence type="ECO:0000256" key="2">
    <source>
        <dbReference type="ARBA" id="ARBA00005814"/>
    </source>
</evidence>
<proteinExistence type="inferred from homology"/>
<sequence length="641" mass="72092">MAQTEEGIMLDELVGNEQLSTDTEESMPCFQTPGPTVTFHQIRYRVKERLGMFSWQWVVKDILKDVSGIINPGMNAIMGPTGSGKTSLLDVIAGRKDPKGLKSGQVLVDNAIVTSDLRLCSAYVVQNDILMGTLTVKENLAFSANLRLSREEYSSADKEMRVDSVIQELGLTDCADTKIGTMFLRGVSGGEKKRCSIGMELITAPSLLFLDEPTTGLDANTANSIMELLQKLSKKGKTIIFSIHQPRYSIFRQFDHLTLMNKGEIIYAGAADKAITYFEDLGYKCEPFNNPADFFLDVINGTVLPQILNNKSETCSSSEETVENENPLAVIYRQSTHFIKVRDRLSQIADGLDHEVTKGDRVSYATPFYYQLLLVSGRTVRNILRNPQTSYAQLFLNIFFGILVGLIYYQIPHTLPEALQNRTGAFFFLVINMVFGNLSAVELFISERVLFIHENSSGFYRTSVYFLSKVFADLLPNRILPVFIFSAIPYFMMGLKPDVEAFFLYCVTMSMISLSAVSLAFLVSASVGSFAMANILIALPFVVMMVFGGFLVNLNSMLSWMSWLKWASIFRYGYNALAINELKDQVFTSNHTRMTGDMYLDHQEIDHSTWGFWQNQVALTGIMSVCLILAYVQLRRINRWK</sequence>
<dbReference type="PANTHER" id="PTHR48041:SF49">
    <property type="entry name" value="ATP-BINDING CASSETTE TRANSPORTER SUB-FAMILY G MEMBER 2B-RELATED"/>
    <property type="match status" value="1"/>
</dbReference>
<dbReference type="Pfam" id="PF19055">
    <property type="entry name" value="ABC2_membrane_7"/>
    <property type="match status" value="1"/>
</dbReference>
<keyword evidence="6" id="KW-0067">ATP-binding</keyword>